<keyword evidence="3" id="KW-1185">Reference proteome</keyword>
<sequence>MSSENGISAVKVHESHLGGGDGSVLIVDLFLMENKSPFKTIKSSLPRNGDVPDMESRRDRSDALTHQAEDDRKQPALVSLNQCKEGTTPRVEEADLGLAKGFGMNYHHASESIDSTAKWSDHVGGVVNLVAKAKEERFLVIEEKLLSVVALHLSEKDLMNDKSMLTEPRNRTYNSCKDCKVVDERKSSTRLATVASTKSRSNMIEFDQPIRN</sequence>
<evidence type="ECO:0000313" key="2">
    <source>
        <dbReference type="EMBL" id="KRX45936.1"/>
    </source>
</evidence>
<evidence type="ECO:0000313" key="3">
    <source>
        <dbReference type="Proteomes" id="UP000055048"/>
    </source>
</evidence>
<feature type="region of interest" description="Disordered" evidence="1">
    <location>
        <begin position="41"/>
        <end position="74"/>
    </location>
</feature>
<feature type="compositionally biased region" description="Basic and acidic residues" evidence="1">
    <location>
        <begin position="54"/>
        <end position="74"/>
    </location>
</feature>
<accession>A0A0V0U3W0</accession>
<name>A0A0V0U3W0_9BILA</name>
<protein>
    <submittedName>
        <fullName evidence="2">Uncharacterized protein</fullName>
    </submittedName>
</protein>
<dbReference type="Proteomes" id="UP000055048">
    <property type="component" value="Unassembled WGS sequence"/>
</dbReference>
<evidence type="ECO:0000256" key="1">
    <source>
        <dbReference type="SAM" id="MobiDB-lite"/>
    </source>
</evidence>
<proteinExistence type="predicted"/>
<comment type="caution">
    <text evidence="2">The sequence shown here is derived from an EMBL/GenBank/DDBJ whole genome shotgun (WGS) entry which is preliminary data.</text>
</comment>
<dbReference type="OrthoDB" id="10531690at2759"/>
<gene>
    <name evidence="2" type="ORF">T05_9301</name>
</gene>
<reference evidence="2 3" key="1">
    <citation type="submission" date="2015-01" db="EMBL/GenBank/DDBJ databases">
        <title>Evolution of Trichinella species and genotypes.</title>
        <authorList>
            <person name="Korhonen P.K."/>
            <person name="Edoardo P."/>
            <person name="Giuseppe L.R."/>
            <person name="Gasser R.B."/>
        </authorList>
    </citation>
    <scope>NUCLEOTIDE SEQUENCE [LARGE SCALE GENOMIC DNA]</scope>
    <source>
        <strain evidence="2">ISS417</strain>
    </source>
</reference>
<dbReference type="AlphaFoldDB" id="A0A0V0U3W0"/>
<dbReference type="EMBL" id="JYDJ01000067">
    <property type="protein sequence ID" value="KRX45936.1"/>
    <property type="molecule type" value="Genomic_DNA"/>
</dbReference>
<organism evidence="2 3">
    <name type="scientific">Trichinella murrelli</name>
    <dbReference type="NCBI Taxonomy" id="144512"/>
    <lineage>
        <taxon>Eukaryota</taxon>
        <taxon>Metazoa</taxon>
        <taxon>Ecdysozoa</taxon>
        <taxon>Nematoda</taxon>
        <taxon>Enoplea</taxon>
        <taxon>Dorylaimia</taxon>
        <taxon>Trichinellida</taxon>
        <taxon>Trichinellidae</taxon>
        <taxon>Trichinella</taxon>
    </lineage>
</organism>